<name>A0A0F3RVA3_9LACO</name>
<gene>
    <name evidence="1" type="ORF">VC81_03450</name>
</gene>
<sequence length="184" mass="20610">MKWSLTELRKNHRSEPLQFDQTLELKADLMERYGDEVLDLSPVQVKGLVSVIGEGDVVVVAQVKADLTVPSSRSLAPVDLPVDFKMTEYYVSDPAATQRFEKTDVVMVITDDVIDFDKAVGDNIILQIPMHILSDAEKQGAAMPEGQDWQVVKEADLAKVEAEHQTVDPRLAKLKDFFPDQDDK</sequence>
<comment type="caution">
    <text evidence="1">The sequence shown here is derived from an EMBL/GenBank/DDBJ whole genome shotgun (WGS) entry which is preliminary data.</text>
</comment>
<dbReference type="AlphaFoldDB" id="A0A0F3RVA3"/>
<keyword evidence="1" id="KW-0238">DNA-binding</keyword>
<reference evidence="1 2" key="1">
    <citation type="submission" date="2015-03" db="EMBL/GenBank/DDBJ databases">
        <authorList>
            <person name="Zheng J."/>
            <person name="Ganezle M."/>
        </authorList>
    </citation>
    <scope>NUCLEOTIDE SEQUENCE [LARGE SCALE GENOMIC DNA]</scope>
    <source>
        <strain evidence="1 2">LP38</strain>
    </source>
</reference>
<dbReference type="Proteomes" id="UP000033491">
    <property type="component" value="Unassembled WGS sequence"/>
</dbReference>
<dbReference type="InterPro" id="IPR003772">
    <property type="entry name" value="YceD"/>
</dbReference>
<evidence type="ECO:0000313" key="1">
    <source>
        <dbReference type="EMBL" id="KJW13529.1"/>
    </source>
</evidence>
<dbReference type="Pfam" id="PF02620">
    <property type="entry name" value="YceD"/>
    <property type="match status" value="1"/>
</dbReference>
<dbReference type="RefSeq" id="WP_045806752.1">
    <property type="nucleotide sequence ID" value="NZ_JZCR01000006.1"/>
</dbReference>
<protein>
    <submittedName>
        <fullName evidence="1">DNA-binding protein</fullName>
    </submittedName>
</protein>
<evidence type="ECO:0000313" key="2">
    <source>
        <dbReference type="Proteomes" id="UP000033491"/>
    </source>
</evidence>
<accession>A0A0F3RVA3</accession>
<dbReference type="OrthoDB" id="9790372at2"/>
<dbReference type="PATRIC" id="fig|216463.3.peg.2518"/>
<proteinExistence type="predicted"/>
<dbReference type="GO" id="GO:0003677">
    <property type="term" value="F:DNA binding"/>
    <property type="evidence" value="ECO:0007669"/>
    <property type="project" value="UniProtKB-KW"/>
</dbReference>
<dbReference type="EMBL" id="JZCR01000006">
    <property type="protein sequence ID" value="KJW13529.1"/>
    <property type="molecule type" value="Genomic_DNA"/>
</dbReference>
<dbReference type="STRING" id="216463.VC81_03450"/>
<organism evidence="1 2">
    <name type="scientific">Levilactobacillus spicheri</name>
    <dbReference type="NCBI Taxonomy" id="216463"/>
    <lineage>
        <taxon>Bacteria</taxon>
        <taxon>Bacillati</taxon>
        <taxon>Bacillota</taxon>
        <taxon>Bacilli</taxon>
        <taxon>Lactobacillales</taxon>
        <taxon>Lactobacillaceae</taxon>
        <taxon>Levilactobacillus</taxon>
    </lineage>
</organism>